<dbReference type="Proteomes" id="UP000019091">
    <property type="component" value="Chromosome"/>
</dbReference>
<evidence type="ECO:0000313" key="2">
    <source>
        <dbReference type="Proteomes" id="UP000019091"/>
    </source>
</evidence>
<protein>
    <submittedName>
        <fullName evidence="1">Uncharacterized protein</fullName>
    </submittedName>
</protein>
<proteinExistence type="predicted"/>
<sequence>MPNSGHTKVVGSCLNNLCKRASFAEKVQKITACYFCNPAEVC</sequence>
<dbReference type="KEGG" id="btre:F542_3760"/>
<accession>A0A4V7I7V4</accession>
<reference evidence="1 2" key="1">
    <citation type="journal article" date="2014" name="Genome Announc.">
        <title>Complete Closed Genome Sequences of Three Bibersteinia trehalosi Nasopharyngeal Isolates from Cattle with Shipping Fever.</title>
        <authorList>
            <person name="Harhay G.P."/>
            <person name="McVey D.S."/>
            <person name="Koren S."/>
            <person name="Phillippy A.M."/>
            <person name="Bono J."/>
            <person name="Harhay D.M."/>
            <person name="Clawson M.L."/>
            <person name="Heaton M.P."/>
            <person name="Chitko-McKown C.G."/>
            <person name="Korlach J."/>
            <person name="Smith T.P."/>
        </authorList>
    </citation>
    <scope>NUCLEOTIDE SEQUENCE [LARGE SCALE GENOMIC DNA]</scope>
    <source>
        <strain evidence="1 2">USDA-ARS-USMARC-188</strain>
    </source>
</reference>
<name>A0A4V7I7V4_BIBTR</name>
<dbReference type="AlphaFoldDB" id="A0A4V7I7V4"/>
<organism evidence="1 2">
    <name type="scientific">Bibersteinia trehalosi USDA-ARS-USMARC-188</name>
    <dbReference type="NCBI Taxonomy" id="1263829"/>
    <lineage>
        <taxon>Bacteria</taxon>
        <taxon>Pseudomonadati</taxon>
        <taxon>Pseudomonadota</taxon>
        <taxon>Gammaproteobacteria</taxon>
        <taxon>Pasteurellales</taxon>
        <taxon>Pasteurellaceae</taxon>
        <taxon>Bibersteinia</taxon>
    </lineage>
</organism>
<dbReference type="EMBL" id="CP006954">
    <property type="protein sequence ID" value="AHG81094.1"/>
    <property type="molecule type" value="Genomic_DNA"/>
</dbReference>
<evidence type="ECO:0000313" key="1">
    <source>
        <dbReference type="EMBL" id="AHG81094.1"/>
    </source>
</evidence>
<gene>
    <name evidence="1" type="ORF">F542_3760</name>
</gene>